<evidence type="ECO:0000313" key="2">
    <source>
        <dbReference type="EMBL" id="QIP07855.1"/>
    </source>
</evidence>
<dbReference type="Pfam" id="PF00990">
    <property type="entry name" value="GGDEF"/>
    <property type="match status" value="1"/>
</dbReference>
<accession>A0A6G9A6C7</accession>
<protein>
    <submittedName>
        <fullName evidence="2">Diguanylate cyclase</fullName>
    </submittedName>
</protein>
<dbReference type="InterPro" id="IPR052163">
    <property type="entry name" value="DGC-Regulatory_Protein"/>
</dbReference>
<name>A0A6G9A6C7_9BRAD</name>
<dbReference type="SUPFAM" id="SSF55073">
    <property type="entry name" value="Nucleotide cyclase"/>
    <property type="match status" value="1"/>
</dbReference>
<dbReference type="AlphaFoldDB" id="A0A6G9A6C7"/>
<dbReference type="PANTHER" id="PTHR46663:SF3">
    <property type="entry name" value="SLL0267 PROTEIN"/>
    <property type="match status" value="1"/>
</dbReference>
<evidence type="ECO:0000259" key="1">
    <source>
        <dbReference type="SMART" id="SM00267"/>
    </source>
</evidence>
<dbReference type="InterPro" id="IPR029787">
    <property type="entry name" value="Nucleotide_cyclase"/>
</dbReference>
<evidence type="ECO:0000313" key="3">
    <source>
        <dbReference type="Proteomes" id="UP000500895"/>
    </source>
</evidence>
<reference evidence="2 3" key="1">
    <citation type="journal article" date="2020" name="Int. J. Syst. Evol. Microbiol.">
        <title>Description and complete genome sequences of Bradyrhizobium symbiodeficiens sp. nov., a non-symbiotic bacterium associated with legumes native to Canada.</title>
        <authorList>
            <person name="Bromfield E.S.P."/>
            <person name="Cloutier S."/>
            <person name="Nguyen H.D.T."/>
        </authorList>
    </citation>
    <scope>NUCLEOTIDE SEQUENCE [LARGE SCALE GENOMIC DNA]</scope>
    <source>
        <strain evidence="2 3">101S1MB</strain>
    </source>
</reference>
<sequence>MLLNSSRFGERVARAGLVDGLRCRHVRIHFRKFPEEHINFLATHDALTGVPNRSMFKTMISDAHQRASRARGHQFAVLFVDLDRFKLINDSLGQPRATTGLMHRSKKLYSITSSARTSNEGGTVRPSALAVFMLITSSNLVGLSTGNSEGLVPLSILSTMLPARRIRSLASTPYTDNPPLA</sequence>
<dbReference type="InterPro" id="IPR000160">
    <property type="entry name" value="GGDEF_dom"/>
</dbReference>
<dbReference type="NCBIfam" id="TIGR00254">
    <property type="entry name" value="GGDEF"/>
    <property type="match status" value="1"/>
</dbReference>
<dbReference type="InterPro" id="IPR043128">
    <property type="entry name" value="Rev_trsase/Diguanyl_cyclase"/>
</dbReference>
<organism evidence="2 3">
    <name type="scientific">Bradyrhizobium symbiodeficiens</name>
    <dbReference type="NCBI Taxonomy" id="1404367"/>
    <lineage>
        <taxon>Bacteria</taxon>
        <taxon>Pseudomonadati</taxon>
        <taxon>Pseudomonadota</taxon>
        <taxon>Alphaproteobacteria</taxon>
        <taxon>Hyphomicrobiales</taxon>
        <taxon>Nitrobacteraceae</taxon>
        <taxon>Bradyrhizobium</taxon>
    </lineage>
</organism>
<dbReference type="PANTHER" id="PTHR46663">
    <property type="entry name" value="DIGUANYLATE CYCLASE DGCT-RELATED"/>
    <property type="match status" value="1"/>
</dbReference>
<dbReference type="SMART" id="SM00267">
    <property type="entry name" value="GGDEF"/>
    <property type="match status" value="1"/>
</dbReference>
<dbReference type="EMBL" id="CP050066">
    <property type="protein sequence ID" value="QIP07855.1"/>
    <property type="molecule type" value="Genomic_DNA"/>
</dbReference>
<feature type="domain" description="GGDEF" evidence="1">
    <location>
        <begin position="31"/>
        <end position="174"/>
    </location>
</feature>
<dbReference type="Proteomes" id="UP000500895">
    <property type="component" value="Chromosome"/>
</dbReference>
<proteinExistence type="predicted"/>
<dbReference type="Gene3D" id="3.30.70.270">
    <property type="match status" value="1"/>
</dbReference>
<gene>
    <name evidence="2" type="ORF">HAV00_17000</name>
</gene>